<keyword evidence="1" id="KW-1133">Transmembrane helix</keyword>
<feature type="transmembrane region" description="Helical" evidence="1">
    <location>
        <begin position="166"/>
        <end position="184"/>
    </location>
</feature>
<reference evidence="2 3" key="1">
    <citation type="submission" date="2022-04" db="EMBL/GenBank/DDBJ databases">
        <title>Identification of a novel bacterium isolated from mangrove sediments.</title>
        <authorList>
            <person name="Pan X."/>
        </authorList>
    </citation>
    <scope>NUCLEOTIDE SEQUENCE [LARGE SCALE GENOMIC DNA]</scope>
    <source>
        <strain evidence="2 3">B2638</strain>
    </source>
</reference>
<keyword evidence="1" id="KW-0812">Transmembrane</keyword>
<feature type="transmembrane region" description="Helical" evidence="1">
    <location>
        <begin position="252"/>
        <end position="277"/>
    </location>
</feature>
<evidence type="ECO:0000313" key="2">
    <source>
        <dbReference type="EMBL" id="MCJ2188393.1"/>
    </source>
</evidence>
<dbReference type="RefSeq" id="WP_243923044.1">
    <property type="nucleotide sequence ID" value="NZ_JALHLG010000033.1"/>
</dbReference>
<organism evidence="2 3">
    <name type="scientific">Novosphingobium beihaiensis</name>
    <dbReference type="NCBI Taxonomy" id="2930389"/>
    <lineage>
        <taxon>Bacteria</taxon>
        <taxon>Pseudomonadati</taxon>
        <taxon>Pseudomonadota</taxon>
        <taxon>Alphaproteobacteria</taxon>
        <taxon>Sphingomonadales</taxon>
        <taxon>Sphingomonadaceae</taxon>
        <taxon>Novosphingobium</taxon>
    </lineage>
</organism>
<evidence type="ECO:0000313" key="3">
    <source>
        <dbReference type="Proteomes" id="UP001202281"/>
    </source>
</evidence>
<dbReference type="GO" id="GO:0016787">
    <property type="term" value="F:hydrolase activity"/>
    <property type="evidence" value="ECO:0007669"/>
    <property type="project" value="UniProtKB-KW"/>
</dbReference>
<dbReference type="EMBL" id="JALHLG010000033">
    <property type="protein sequence ID" value="MCJ2188393.1"/>
    <property type="molecule type" value="Genomic_DNA"/>
</dbReference>
<name>A0ABT0BTW2_9SPHN</name>
<evidence type="ECO:0000256" key="1">
    <source>
        <dbReference type="SAM" id="Phobius"/>
    </source>
</evidence>
<accession>A0ABT0BTW2</accession>
<keyword evidence="2" id="KW-0378">Hydrolase</keyword>
<feature type="transmembrane region" description="Helical" evidence="1">
    <location>
        <begin position="374"/>
        <end position="396"/>
    </location>
</feature>
<sequence length="490" mass="51506">MHFTFVGMIQLLIGSALLFQPLRSLLVFLLFSGLFGGSSAVTLTALGNSSIPPVQFALLFVFLRILMPRGGYFALLVEGVKANFLFVLFTLYGMAAAFAAPRIFAGQLNVAPMRFTNARSLFDTVPLEPTAQNLTAAVYLLGALLVALAGYVAMRTEGGIEALVKGSVVLAWVHAVTGLVAAFTKGTPVEAVFALFRNGTYAQLDQSYQGFNRIDGLFPEASGWAAFGIAWFIFNCECWYRSVWARHTGVAAVVLGGALFISTSGTAYVGIGCYLMFFLARLLIFPKGAEPVRLRQAVMAGLSVLFLIAVALAAIPSLALQVSDMILHMTVDKGSSSSGQQRLFWAMQGFSAFMVSGGLGIGPGSFRSSSLFTAILGTMGVIGVMTFAGYVISIIRPVGMMGARRGEAVAAVMTACATTACVVLVPAAISSPNSHPGTNFALFAGAALALRRMLPAIPVRPRFTLCVSRLAPPDALGGTGALAPATRGSS</sequence>
<feature type="transmembrane region" description="Helical" evidence="1">
    <location>
        <begin position="136"/>
        <end position="154"/>
    </location>
</feature>
<proteinExistence type="predicted"/>
<feature type="transmembrane region" description="Helical" evidence="1">
    <location>
        <begin position="408"/>
        <end position="429"/>
    </location>
</feature>
<feature type="transmembrane region" description="Helical" evidence="1">
    <location>
        <begin position="297"/>
        <end position="322"/>
    </location>
</feature>
<feature type="transmembrane region" description="Helical" evidence="1">
    <location>
        <begin position="221"/>
        <end position="240"/>
    </location>
</feature>
<keyword evidence="1" id="KW-0472">Membrane</keyword>
<gene>
    <name evidence="2" type="ORF">MTR66_16425</name>
</gene>
<dbReference type="Proteomes" id="UP001202281">
    <property type="component" value="Unassembled WGS sequence"/>
</dbReference>
<protein>
    <submittedName>
        <fullName evidence="2">Glycoside hydrolase</fullName>
    </submittedName>
</protein>
<comment type="caution">
    <text evidence="2">The sequence shown here is derived from an EMBL/GenBank/DDBJ whole genome shotgun (WGS) entry which is preliminary data.</text>
</comment>
<feature type="transmembrane region" description="Helical" evidence="1">
    <location>
        <begin position="84"/>
        <end position="104"/>
    </location>
</feature>
<keyword evidence="3" id="KW-1185">Reference proteome</keyword>
<feature type="transmembrane region" description="Helical" evidence="1">
    <location>
        <begin position="56"/>
        <end position="77"/>
    </location>
</feature>